<dbReference type="OrthoDB" id="7867642at2"/>
<feature type="signal peptide" evidence="1">
    <location>
        <begin position="1"/>
        <end position="20"/>
    </location>
</feature>
<dbReference type="AlphaFoldDB" id="A0A1N6E6V4"/>
<feature type="chain" id="PRO_5012590963" description="Succinate dehydrogenase" evidence="1">
    <location>
        <begin position="21"/>
        <end position="105"/>
    </location>
</feature>
<evidence type="ECO:0000313" key="2">
    <source>
        <dbReference type="EMBL" id="SIN78795.1"/>
    </source>
</evidence>
<evidence type="ECO:0008006" key="4">
    <source>
        <dbReference type="Google" id="ProtNLM"/>
    </source>
</evidence>
<keyword evidence="1" id="KW-0732">Signal</keyword>
<gene>
    <name evidence="2" type="ORF">SAMN05444002_0406</name>
</gene>
<dbReference type="Proteomes" id="UP000184932">
    <property type="component" value="Unassembled WGS sequence"/>
</dbReference>
<proteinExistence type="predicted"/>
<reference evidence="3" key="1">
    <citation type="submission" date="2016-11" db="EMBL/GenBank/DDBJ databases">
        <authorList>
            <person name="Varghese N."/>
            <person name="Submissions S."/>
        </authorList>
    </citation>
    <scope>NUCLEOTIDE SEQUENCE [LARGE SCALE GENOMIC DNA]</scope>
    <source>
        <strain evidence="3">DSM 29440</strain>
    </source>
</reference>
<keyword evidence="3" id="KW-1185">Reference proteome</keyword>
<dbReference type="EMBL" id="FSRL01000001">
    <property type="protein sequence ID" value="SIN78795.1"/>
    <property type="molecule type" value="Genomic_DNA"/>
</dbReference>
<name>A0A1N6E6V4_9RHOB</name>
<protein>
    <recommendedName>
        <fullName evidence="4">Succinate dehydrogenase</fullName>
    </recommendedName>
</protein>
<sequence length="105" mass="10965">MSLRAAPLLLLLLAACDVNPADLVARQAAKSVVRPIVVEKLPGVPPDLVTECLIDNMSAAEISTIAQEAATGISPRSTEIVVATAQRPKAIECITREGLPLILNG</sequence>
<evidence type="ECO:0000313" key="3">
    <source>
        <dbReference type="Proteomes" id="UP000184932"/>
    </source>
</evidence>
<dbReference type="PROSITE" id="PS51257">
    <property type="entry name" value="PROKAR_LIPOPROTEIN"/>
    <property type="match status" value="1"/>
</dbReference>
<organism evidence="2 3">
    <name type="scientific">Vannielia litorea</name>
    <dbReference type="NCBI Taxonomy" id="1217970"/>
    <lineage>
        <taxon>Bacteria</taxon>
        <taxon>Pseudomonadati</taxon>
        <taxon>Pseudomonadota</taxon>
        <taxon>Alphaproteobacteria</taxon>
        <taxon>Rhodobacterales</taxon>
        <taxon>Paracoccaceae</taxon>
        <taxon>Vannielia</taxon>
    </lineage>
</organism>
<dbReference type="RefSeq" id="WP_074254594.1">
    <property type="nucleotide sequence ID" value="NZ_FSRL01000001.1"/>
</dbReference>
<dbReference type="STRING" id="1217970.SAMN05444002_0406"/>
<evidence type="ECO:0000256" key="1">
    <source>
        <dbReference type="SAM" id="SignalP"/>
    </source>
</evidence>
<accession>A0A1N6E6V4</accession>